<dbReference type="InterPro" id="IPR003594">
    <property type="entry name" value="HATPase_dom"/>
</dbReference>
<feature type="transmembrane region" description="Helical" evidence="9">
    <location>
        <begin position="39"/>
        <end position="59"/>
    </location>
</feature>
<keyword evidence="9" id="KW-0812">Transmembrane</keyword>
<dbReference type="SUPFAM" id="SSF55785">
    <property type="entry name" value="PYP-like sensor domain (PAS domain)"/>
    <property type="match status" value="1"/>
</dbReference>
<dbReference type="InterPro" id="IPR000014">
    <property type="entry name" value="PAS"/>
</dbReference>
<dbReference type="InterPro" id="IPR035965">
    <property type="entry name" value="PAS-like_dom_sf"/>
</dbReference>
<dbReference type="EMBL" id="FQUP01000002">
    <property type="protein sequence ID" value="SHF67287.1"/>
    <property type="molecule type" value="Genomic_DNA"/>
</dbReference>
<evidence type="ECO:0000256" key="7">
    <source>
        <dbReference type="ARBA" id="ARBA00022840"/>
    </source>
</evidence>
<dbReference type="InterPro" id="IPR036097">
    <property type="entry name" value="HisK_dim/P_sf"/>
</dbReference>
<feature type="domain" description="PAC" evidence="12">
    <location>
        <begin position="215"/>
        <end position="267"/>
    </location>
</feature>
<feature type="transmembrane region" description="Helical" evidence="9">
    <location>
        <begin position="65"/>
        <end position="81"/>
    </location>
</feature>
<sequence>MRHTYVYVPATQAFARVGMSLAAEAIGTDVREPVAQQRWVAIPTTMVLAIAAGLAIFIVDTFTPLDTAIAALYGAIVMLLADRLPRRGIILAGVLCIALTLLSFLATHGASLEPSALMRCAVSVSVIAVVTLLAARTVAARQSMRDQAELLDLTHDAIVVRTLSDEILYWNRGAEDLYGWSRHEAVGQGTDRVLKTDPRSAPADAVEQLLRAGRWEGELRRVRRDGSEIMVAVRWGLQTDGSGKPVTVIETSNDVTGRLEAQAALRAAQAELANVSRAVIVGQFTAALAHEINQPLAAVLTNGAAGLRWLDRPEPDVAEALQTVRRIVENGRRAGDVVARLRALARGEERTTAPLDLGAVVTDGLAVMEWDLDQCGVVLDTRVDPAMPKIWGDREALLQVVINLITNAAQAMQDIAPPRLVTVIGYPESVPGGAAACIEVRDRGIGIDPARLASIFEPFNNAQPGRLGLGLSICRTIVEAHGGQIDASINGEGGMTFRFVLPARSAIQPEEAQS</sequence>
<dbReference type="PROSITE" id="PS50109">
    <property type="entry name" value="HIS_KIN"/>
    <property type="match status" value="1"/>
</dbReference>
<dbReference type="Gene3D" id="3.30.565.10">
    <property type="entry name" value="Histidine kinase-like ATPase, C-terminal domain"/>
    <property type="match status" value="1"/>
</dbReference>
<gene>
    <name evidence="13" type="ORF">SAMN02745157_2710</name>
</gene>
<dbReference type="AlphaFoldDB" id="A0A1M5DJY9"/>
<keyword evidence="7" id="KW-0067">ATP-binding</keyword>
<evidence type="ECO:0000259" key="12">
    <source>
        <dbReference type="PROSITE" id="PS50113"/>
    </source>
</evidence>
<dbReference type="InterPro" id="IPR036890">
    <property type="entry name" value="HATPase_C_sf"/>
</dbReference>
<dbReference type="SUPFAM" id="SSF47384">
    <property type="entry name" value="Homodimeric domain of signal transducing histidine kinase"/>
    <property type="match status" value="1"/>
</dbReference>
<evidence type="ECO:0000256" key="2">
    <source>
        <dbReference type="ARBA" id="ARBA00012438"/>
    </source>
</evidence>
<evidence type="ECO:0000256" key="1">
    <source>
        <dbReference type="ARBA" id="ARBA00000085"/>
    </source>
</evidence>
<name>A0A1M5DJY9_9HYPH</name>
<dbReference type="PRINTS" id="PR00344">
    <property type="entry name" value="BCTRLSENSOR"/>
</dbReference>
<comment type="catalytic activity">
    <reaction evidence="1">
        <text>ATP + protein L-histidine = ADP + protein N-phospho-L-histidine.</text>
        <dbReference type="EC" id="2.7.13.3"/>
    </reaction>
</comment>
<dbReference type="Pfam" id="PF00512">
    <property type="entry name" value="HisKA"/>
    <property type="match status" value="1"/>
</dbReference>
<dbReference type="SMART" id="SM00388">
    <property type="entry name" value="HisKA"/>
    <property type="match status" value="1"/>
</dbReference>
<dbReference type="CDD" id="cd00082">
    <property type="entry name" value="HisKA"/>
    <property type="match status" value="1"/>
</dbReference>
<dbReference type="NCBIfam" id="TIGR00229">
    <property type="entry name" value="sensory_box"/>
    <property type="match status" value="1"/>
</dbReference>
<dbReference type="Proteomes" id="UP000184485">
    <property type="component" value="Unassembled WGS sequence"/>
</dbReference>
<dbReference type="Gene3D" id="1.10.287.130">
    <property type="match status" value="1"/>
</dbReference>
<dbReference type="SUPFAM" id="SSF55874">
    <property type="entry name" value="ATPase domain of HSP90 chaperone/DNA topoisomerase II/histidine kinase"/>
    <property type="match status" value="1"/>
</dbReference>
<dbReference type="Pfam" id="PF00989">
    <property type="entry name" value="PAS"/>
    <property type="match status" value="1"/>
</dbReference>
<evidence type="ECO:0000256" key="3">
    <source>
        <dbReference type="ARBA" id="ARBA00022553"/>
    </source>
</evidence>
<evidence type="ECO:0000313" key="14">
    <source>
        <dbReference type="Proteomes" id="UP000184485"/>
    </source>
</evidence>
<evidence type="ECO:0000259" key="10">
    <source>
        <dbReference type="PROSITE" id="PS50109"/>
    </source>
</evidence>
<dbReference type="EC" id="2.7.13.3" evidence="2"/>
<feature type="domain" description="PAS" evidence="11">
    <location>
        <begin position="143"/>
        <end position="213"/>
    </location>
</feature>
<keyword evidence="6" id="KW-0418">Kinase</keyword>
<dbReference type="InterPro" id="IPR005467">
    <property type="entry name" value="His_kinase_dom"/>
</dbReference>
<dbReference type="STRING" id="1122133.SAMN02745157_2710"/>
<dbReference type="PROSITE" id="PS50112">
    <property type="entry name" value="PAS"/>
    <property type="match status" value="1"/>
</dbReference>
<dbReference type="GO" id="GO:0005524">
    <property type="term" value="F:ATP binding"/>
    <property type="evidence" value="ECO:0007669"/>
    <property type="project" value="UniProtKB-KW"/>
</dbReference>
<feature type="domain" description="Histidine kinase" evidence="10">
    <location>
        <begin position="287"/>
        <end position="505"/>
    </location>
</feature>
<evidence type="ECO:0000256" key="9">
    <source>
        <dbReference type="SAM" id="Phobius"/>
    </source>
</evidence>
<dbReference type="GO" id="GO:0000155">
    <property type="term" value="F:phosphorelay sensor kinase activity"/>
    <property type="evidence" value="ECO:0007669"/>
    <property type="project" value="InterPro"/>
</dbReference>
<proteinExistence type="predicted"/>
<dbReference type="InterPro" id="IPR004358">
    <property type="entry name" value="Sig_transdc_His_kin-like_C"/>
</dbReference>
<keyword evidence="9" id="KW-0472">Membrane</keyword>
<organism evidence="13 14">
    <name type="scientific">Kaistia soli DSM 19436</name>
    <dbReference type="NCBI Taxonomy" id="1122133"/>
    <lineage>
        <taxon>Bacteria</taxon>
        <taxon>Pseudomonadati</taxon>
        <taxon>Pseudomonadota</taxon>
        <taxon>Alphaproteobacteria</taxon>
        <taxon>Hyphomicrobiales</taxon>
        <taxon>Kaistiaceae</taxon>
        <taxon>Kaistia</taxon>
    </lineage>
</organism>
<dbReference type="PANTHER" id="PTHR43065">
    <property type="entry name" value="SENSOR HISTIDINE KINASE"/>
    <property type="match status" value="1"/>
</dbReference>
<keyword evidence="3" id="KW-0597">Phosphoprotein</keyword>
<dbReference type="InterPro" id="IPR003661">
    <property type="entry name" value="HisK_dim/P_dom"/>
</dbReference>
<keyword evidence="9" id="KW-1133">Transmembrane helix</keyword>
<reference evidence="13 14" key="1">
    <citation type="submission" date="2016-11" db="EMBL/GenBank/DDBJ databases">
        <authorList>
            <person name="Jaros S."/>
            <person name="Januszkiewicz K."/>
            <person name="Wedrychowicz H."/>
        </authorList>
    </citation>
    <scope>NUCLEOTIDE SEQUENCE [LARGE SCALE GENOMIC DNA]</scope>
    <source>
        <strain evidence="13 14">DSM 19436</strain>
    </source>
</reference>
<dbReference type="InterPro" id="IPR000700">
    <property type="entry name" value="PAS-assoc_C"/>
</dbReference>
<dbReference type="Pfam" id="PF02518">
    <property type="entry name" value="HATPase_c"/>
    <property type="match status" value="1"/>
</dbReference>
<evidence type="ECO:0000256" key="5">
    <source>
        <dbReference type="ARBA" id="ARBA00022741"/>
    </source>
</evidence>
<evidence type="ECO:0000256" key="8">
    <source>
        <dbReference type="ARBA" id="ARBA00023012"/>
    </source>
</evidence>
<evidence type="ECO:0000256" key="4">
    <source>
        <dbReference type="ARBA" id="ARBA00022679"/>
    </source>
</evidence>
<dbReference type="SMART" id="SM00091">
    <property type="entry name" value="PAS"/>
    <property type="match status" value="1"/>
</dbReference>
<evidence type="ECO:0000313" key="13">
    <source>
        <dbReference type="EMBL" id="SHF67287.1"/>
    </source>
</evidence>
<protein>
    <recommendedName>
        <fullName evidence="2">histidine kinase</fullName>
        <ecNumber evidence="2">2.7.13.3</ecNumber>
    </recommendedName>
</protein>
<evidence type="ECO:0000256" key="6">
    <source>
        <dbReference type="ARBA" id="ARBA00022777"/>
    </source>
</evidence>
<keyword evidence="4" id="KW-0808">Transferase</keyword>
<dbReference type="InterPro" id="IPR013767">
    <property type="entry name" value="PAS_fold"/>
</dbReference>
<keyword evidence="5" id="KW-0547">Nucleotide-binding</keyword>
<dbReference type="PROSITE" id="PS50113">
    <property type="entry name" value="PAC"/>
    <property type="match status" value="1"/>
</dbReference>
<dbReference type="Gene3D" id="3.30.450.20">
    <property type="entry name" value="PAS domain"/>
    <property type="match status" value="1"/>
</dbReference>
<dbReference type="PANTHER" id="PTHR43065:SF46">
    <property type="entry name" value="C4-DICARBOXYLATE TRANSPORT SENSOR PROTEIN DCTB"/>
    <property type="match status" value="1"/>
</dbReference>
<evidence type="ECO:0000259" key="11">
    <source>
        <dbReference type="PROSITE" id="PS50112"/>
    </source>
</evidence>
<keyword evidence="8" id="KW-0902">Two-component regulatory system</keyword>
<dbReference type="SMART" id="SM00387">
    <property type="entry name" value="HATPase_c"/>
    <property type="match status" value="1"/>
</dbReference>
<feature type="transmembrane region" description="Helical" evidence="9">
    <location>
        <begin position="88"/>
        <end position="110"/>
    </location>
</feature>
<accession>A0A1M5DJY9</accession>
<dbReference type="CDD" id="cd00130">
    <property type="entry name" value="PAS"/>
    <property type="match status" value="1"/>
</dbReference>
<keyword evidence="14" id="KW-1185">Reference proteome</keyword>
<dbReference type="GO" id="GO:0006355">
    <property type="term" value="P:regulation of DNA-templated transcription"/>
    <property type="evidence" value="ECO:0007669"/>
    <property type="project" value="InterPro"/>
</dbReference>